<dbReference type="Proteomes" id="UP000821837">
    <property type="component" value="Unassembled WGS sequence"/>
</dbReference>
<dbReference type="InterPro" id="IPR052214">
    <property type="entry name" value="DAG_Lipase-Related"/>
</dbReference>
<keyword evidence="1" id="KW-0378">Hydrolase</keyword>
<dbReference type="PANTHER" id="PTHR45792:SF8">
    <property type="entry name" value="DIACYLGLYCEROL LIPASE-ALPHA"/>
    <property type="match status" value="1"/>
</dbReference>
<keyword evidence="3" id="KW-0443">Lipid metabolism</keyword>
<dbReference type="EMBL" id="JABSTV010001253">
    <property type="protein sequence ID" value="KAH7943211.1"/>
    <property type="molecule type" value="Genomic_DNA"/>
</dbReference>
<name>A0A9D4SRT4_RHISA</name>
<dbReference type="AlphaFoldDB" id="A0A9D4SRT4"/>
<dbReference type="GO" id="GO:0016298">
    <property type="term" value="F:lipase activity"/>
    <property type="evidence" value="ECO:0007669"/>
    <property type="project" value="TreeGrafter"/>
</dbReference>
<sequence length="142" mass="16400">MTIVVGDDLVCRLGFSQVNKFKREVVSCLLQCDMNKGVEPASLDLILDKGVPAIEWPEMHMPGKILHFIREGKRAESTVCTHPRMLVYVMPLQRFPLLRRYQMFWTSPEYFDHLVVSPRCFKDHMPDVVYDALRSVCTVTAL</sequence>
<proteinExistence type="predicted"/>
<evidence type="ECO:0000313" key="4">
    <source>
        <dbReference type="EMBL" id="KAH7943211.1"/>
    </source>
</evidence>
<evidence type="ECO:0000313" key="5">
    <source>
        <dbReference type="Proteomes" id="UP000821837"/>
    </source>
</evidence>
<organism evidence="4 5">
    <name type="scientific">Rhipicephalus sanguineus</name>
    <name type="common">Brown dog tick</name>
    <name type="synonym">Ixodes sanguineus</name>
    <dbReference type="NCBI Taxonomy" id="34632"/>
    <lineage>
        <taxon>Eukaryota</taxon>
        <taxon>Metazoa</taxon>
        <taxon>Ecdysozoa</taxon>
        <taxon>Arthropoda</taxon>
        <taxon>Chelicerata</taxon>
        <taxon>Arachnida</taxon>
        <taxon>Acari</taxon>
        <taxon>Parasitiformes</taxon>
        <taxon>Ixodida</taxon>
        <taxon>Ixodoidea</taxon>
        <taxon>Ixodidae</taxon>
        <taxon>Rhipicephalinae</taxon>
        <taxon>Rhipicephalus</taxon>
        <taxon>Rhipicephalus</taxon>
    </lineage>
</organism>
<evidence type="ECO:0000256" key="2">
    <source>
        <dbReference type="ARBA" id="ARBA00022963"/>
    </source>
</evidence>
<evidence type="ECO:0000256" key="1">
    <source>
        <dbReference type="ARBA" id="ARBA00022801"/>
    </source>
</evidence>
<evidence type="ECO:0000256" key="3">
    <source>
        <dbReference type="ARBA" id="ARBA00023098"/>
    </source>
</evidence>
<comment type="caution">
    <text evidence="4">The sequence shown here is derived from an EMBL/GenBank/DDBJ whole genome shotgun (WGS) entry which is preliminary data.</text>
</comment>
<reference evidence="4" key="2">
    <citation type="submission" date="2021-09" db="EMBL/GenBank/DDBJ databases">
        <authorList>
            <person name="Jia N."/>
            <person name="Wang J."/>
            <person name="Shi W."/>
            <person name="Du L."/>
            <person name="Sun Y."/>
            <person name="Zhan W."/>
            <person name="Jiang J."/>
            <person name="Wang Q."/>
            <person name="Zhang B."/>
            <person name="Ji P."/>
            <person name="Sakyi L.B."/>
            <person name="Cui X."/>
            <person name="Yuan T."/>
            <person name="Jiang B."/>
            <person name="Yang W."/>
            <person name="Lam T.T.-Y."/>
            <person name="Chang Q."/>
            <person name="Ding S."/>
            <person name="Wang X."/>
            <person name="Zhu J."/>
            <person name="Ruan X."/>
            <person name="Zhao L."/>
            <person name="Wei J."/>
            <person name="Que T."/>
            <person name="Du C."/>
            <person name="Cheng J."/>
            <person name="Dai P."/>
            <person name="Han X."/>
            <person name="Huang E."/>
            <person name="Gao Y."/>
            <person name="Liu J."/>
            <person name="Shao H."/>
            <person name="Ye R."/>
            <person name="Li L."/>
            <person name="Wei W."/>
            <person name="Wang X."/>
            <person name="Wang C."/>
            <person name="Huo Q."/>
            <person name="Li W."/>
            <person name="Guo W."/>
            <person name="Chen H."/>
            <person name="Chen S."/>
            <person name="Zhou L."/>
            <person name="Zhou L."/>
            <person name="Ni X."/>
            <person name="Tian J."/>
            <person name="Zhou Y."/>
            <person name="Sheng Y."/>
            <person name="Liu T."/>
            <person name="Pan Y."/>
            <person name="Xia L."/>
            <person name="Li J."/>
            <person name="Zhao F."/>
            <person name="Cao W."/>
        </authorList>
    </citation>
    <scope>NUCLEOTIDE SEQUENCE</scope>
    <source>
        <strain evidence="4">Rsan-2018</strain>
        <tissue evidence="4">Larvae</tissue>
    </source>
</reference>
<gene>
    <name evidence="4" type="ORF">HPB52_006523</name>
</gene>
<dbReference type="VEuPathDB" id="VectorBase:RSAN_026082"/>
<keyword evidence="5" id="KW-1185">Reference proteome</keyword>
<dbReference type="GO" id="GO:0016042">
    <property type="term" value="P:lipid catabolic process"/>
    <property type="evidence" value="ECO:0007669"/>
    <property type="project" value="UniProtKB-KW"/>
</dbReference>
<reference evidence="4" key="1">
    <citation type="journal article" date="2020" name="Cell">
        <title>Large-Scale Comparative Analyses of Tick Genomes Elucidate Their Genetic Diversity and Vector Capacities.</title>
        <authorList>
            <consortium name="Tick Genome and Microbiome Consortium (TIGMIC)"/>
            <person name="Jia N."/>
            <person name="Wang J."/>
            <person name="Shi W."/>
            <person name="Du L."/>
            <person name="Sun Y."/>
            <person name="Zhan W."/>
            <person name="Jiang J.F."/>
            <person name="Wang Q."/>
            <person name="Zhang B."/>
            <person name="Ji P."/>
            <person name="Bell-Sakyi L."/>
            <person name="Cui X.M."/>
            <person name="Yuan T.T."/>
            <person name="Jiang B.G."/>
            <person name="Yang W.F."/>
            <person name="Lam T.T."/>
            <person name="Chang Q.C."/>
            <person name="Ding S.J."/>
            <person name="Wang X.J."/>
            <person name="Zhu J.G."/>
            <person name="Ruan X.D."/>
            <person name="Zhao L."/>
            <person name="Wei J.T."/>
            <person name="Ye R.Z."/>
            <person name="Que T.C."/>
            <person name="Du C.H."/>
            <person name="Zhou Y.H."/>
            <person name="Cheng J.X."/>
            <person name="Dai P.F."/>
            <person name="Guo W.B."/>
            <person name="Han X.H."/>
            <person name="Huang E.J."/>
            <person name="Li L.F."/>
            <person name="Wei W."/>
            <person name="Gao Y.C."/>
            <person name="Liu J.Z."/>
            <person name="Shao H.Z."/>
            <person name="Wang X."/>
            <person name="Wang C.C."/>
            <person name="Yang T.C."/>
            <person name="Huo Q.B."/>
            <person name="Li W."/>
            <person name="Chen H.Y."/>
            <person name="Chen S.E."/>
            <person name="Zhou L.G."/>
            <person name="Ni X.B."/>
            <person name="Tian J.H."/>
            <person name="Sheng Y."/>
            <person name="Liu T."/>
            <person name="Pan Y.S."/>
            <person name="Xia L.Y."/>
            <person name="Li J."/>
            <person name="Zhao F."/>
            <person name="Cao W.C."/>
        </authorList>
    </citation>
    <scope>NUCLEOTIDE SEQUENCE</scope>
    <source>
        <strain evidence="4">Rsan-2018</strain>
    </source>
</reference>
<dbReference type="PANTHER" id="PTHR45792">
    <property type="entry name" value="DIACYLGLYCEROL LIPASE HOMOLOG-RELATED"/>
    <property type="match status" value="1"/>
</dbReference>
<protein>
    <submittedName>
        <fullName evidence="4">Uncharacterized protein</fullName>
    </submittedName>
</protein>
<accession>A0A9D4SRT4</accession>
<keyword evidence="2" id="KW-0442">Lipid degradation</keyword>